<dbReference type="PROSITE" id="PS00027">
    <property type="entry name" value="HOMEOBOX_1"/>
    <property type="match status" value="1"/>
</dbReference>
<feature type="DNA-binding region" description="Homeobox" evidence="8">
    <location>
        <begin position="79"/>
        <end position="138"/>
    </location>
</feature>
<evidence type="ECO:0000256" key="10">
    <source>
        <dbReference type="RuleBase" id="RU369038"/>
    </source>
</evidence>
<name>A0ABR2MSK3_9ASPA</name>
<reference evidence="13 14" key="1">
    <citation type="journal article" date="2022" name="Nat. Plants">
        <title>Genomes of leafy and leafless Platanthera orchids illuminate the evolution of mycoheterotrophy.</title>
        <authorList>
            <person name="Li M.H."/>
            <person name="Liu K.W."/>
            <person name="Li Z."/>
            <person name="Lu H.C."/>
            <person name="Ye Q.L."/>
            <person name="Zhang D."/>
            <person name="Wang J.Y."/>
            <person name="Li Y.F."/>
            <person name="Zhong Z.M."/>
            <person name="Liu X."/>
            <person name="Yu X."/>
            <person name="Liu D.K."/>
            <person name="Tu X.D."/>
            <person name="Liu B."/>
            <person name="Hao Y."/>
            <person name="Liao X.Y."/>
            <person name="Jiang Y.T."/>
            <person name="Sun W.H."/>
            <person name="Chen J."/>
            <person name="Chen Y.Q."/>
            <person name="Ai Y."/>
            <person name="Zhai J.W."/>
            <person name="Wu S.S."/>
            <person name="Zhou Z."/>
            <person name="Hsiao Y.Y."/>
            <person name="Wu W.L."/>
            <person name="Chen Y.Y."/>
            <person name="Lin Y.F."/>
            <person name="Hsu J.L."/>
            <person name="Li C.Y."/>
            <person name="Wang Z.W."/>
            <person name="Zhao X."/>
            <person name="Zhong W.Y."/>
            <person name="Ma X.K."/>
            <person name="Ma L."/>
            <person name="Huang J."/>
            <person name="Chen G.Z."/>
            <person name="Huang M.Z."/>
            <person name="Huang L."/>
            <person name="Peng D.H."/>
            <person name="Luo Y.B."/>
            <person name="Zou S.Q."/>
            <person name="Chen S.P."/>
            <person name="Lan S."/>
            <person name="Tsai W.C."/>
            <person name="Van de Peer Y."/>
            <person name="Liu Z.J."/>
        </authorList>
    </citation>
    <scope>NUCLEOTIDE SEQUENCE [LARGE SCALE GENOMIC DNA]</scope>
    <source>
        <strain evidence="13">Lor288</strain>
    </source>
</reference>
<comment type="subcellular location">
    <subcellularLocation>
        <location evidence="1 8 9">Nucleus</location>
    </subcellularLocation>
</comment>
<dbReference type="EMBL" id="JBBWWR010000005">
    <property type="protein sequence ID" value="KAK8966470.1"/>
    <property type="molecule type" value="Genomic_DNA"/>
</dbReference>
<evidence type="ECO:0000256" key="11">
    <source>
        <dbReference type="SAM" id="Coils"/>
    </source>
</evidence>
<comment type="similarity">
    <text evidence="7 10">Belongs to the HD-ZIP homeobox family. Class I subfamily.</text>
</comment>
<dbReference type="PROSITE" id="PS50071">
    <property type="entry name" value="HOMEOBOX_2"/>
    <property type="match status" value="1"/>
</dbReference>
<dbReference type="Proteomes" id="UP001412067">
    <property type="component" value="Unassembled WGS sequence"/>
</dbReference>
<dbReference type="InterPro" id="IPR001356">
    <property type="entry name" value="HD"/>
</dbReference>
<dbReference type="InterPro" id="IPR017970">
    <property type="entry name" value="Homeobox_CS"/>
</dbReference>
<evidence type="ECO:0000256" key="6">
    <source>
        <dbReference type="ARBA" id="ARBA00023242"/>
    </source>
</evidence>
<dbReference type="Pfam" id="PF00046">
    <property type="entry name" value="Homeodomain"/>
    <property type="match status" value="1"/>
</dbReference>
<dbReference type="InterPro" id="IPR009057">
    <property type="entry name" value="Homeodomain-like_sf"/>
</dbReference>
<sequence length="273" mass="30818">METRAMGRRRRLIMPPKRRNRLLTSPFAGEPPHQSLIHSSIPYFTYMKRPSFLCSEEIGGDMIFEEELEDDEYCCSGGAGGKKRRLEAEQVRALEQSFEVENRLEPERKARLARDLGLQPRQVAVWFQNRRARWKTKQLERDFSALKSRYDALRLDLDSLRRDNGSLAAQLAALKSKLSGVVKQGEEKPTALNFADGSCESDSSAVMTGDCSPNQGGWREEEGIVRKAAAADQEIYKVEEDWEGPCSAGFFSDEHGPTLAWFSAELAGDSCCW</sequence>
<dbReference type="PRINTS" id="PR00031">
    <property type="entry name" value="HTHREPRESSR"/>
</dbReference>
<comment type="caution">
    <text evidence="13">The sequence shown here is derived from an EMBL/GenBank/DDBJ whole genome shotgun (WGS) entry which is preliminary data.</text>
</comment>
<keyword evidence="2 10" id="KW-0805">Transcription regulation</keyword>
<comment type="function">
    <text evidence="10">Transcription factor.</text>
</comment>
<dbReference type="PANTHER" id="PTHR24326">
    <property type="entry name" value="HOMEOBOX-LEUCINE ZIPPER PROTEIN"/>
    <property type="match status" value="1"/>
</dbReference>
<keyword evidence="4 8" id="KW-0371">Homeobox</keyword>
<feature type="coiled-coil region" evidence="11">
    <location>
        <begin position="136"/>
        <end position="177"/>
    </location>
</feature>
<dbReference type="InterPro" id="IPR000047">
    <property type="entry name" value="HTH_motif"/>
</dbReference>
<evidence type="ECO:0000256" key="9">
    <source>
        <dbReference type="RuleBase" id="RU000682"/>
    </source>
</evidence>
<dbReference type="InterPro" id="IPR003106">
    <property type="entry name" value="Leu_zip_homeo"/>
</dbReference>
<evidence type="ECO:0000256" key="1">
    <source>
        <dbReference type="ARBA" id="ARBA00004123"/>
    </source>
</evidence>
<keyword evidence="11" id="KW-0175">Coiled coil</keyword>
<evidence type="ECO:0000256" key="2">
    <source>
        <dbReference type="ARBA" id="ARBA00023015"/>
    </source>
</evidence>
<dbReference type="InterPro" id="IPR045224">
    <property type="entry name" value="HDZip_class_I_plant"/>
</dbReference>
<evidence type="ECO:0000313" key="13">
    <source>
        <dbReference type="EMBL" id="KAK8966470.1"/>
    </source>
</evidence>
<protein>
    <recommendedName>
        <fullName evidence="10">Homeobox-leucine zipper protein</fullName>
    </recommendedName>
    <alternativeName>
        <fullName evidence="10">HD-ZIP protein</fullName>
    </alternativeName>
    <alternativeName>
        <fullName evidence="10">Homeodomain transcription factor</fullName>
    </alternativeName>
</protein>
<keyword evidence="5 10" id="KW-0804">Transcription</keyword>
<dbReference type="SMART" id="SM00389">
    <property type="entry name" value="HOX"/>
    <property type="match status" value="1"/>
</dbReference>
<evidence type="ECO:0000256" key="5">
    <source>
        <dbReference type="ARBA" id="ARBA00023163"/>
    </source>
</evidence>
<keyword evidence="14" id="KW-1185">Reference proteome</keyword>
<evidence type="ECO:0000313" key="14">
    <source>
        <dbReference type="Proteomes" id="UP001412067"/>
    </source>
</evidence>
<evidence type="ECO:0000256" key="4">
    <source>
        <dbReference type="ARBA" id="ARBA00023155"/>
    </source>
</evidence>
<dbReference type="Gene3D" id="1.10.10.60">
    <property type="entry name" value="Homeodomain-like"/>
    <property type="match status" value="1"/>
</dbReference>
<evidence type="ECO:0000256" key="8">
    <source>
        <dbReference type="PROSITE-ProRule" id="PRU00108"/>
    </source>
</evidence>
<dbReference type="CDD" id="cd00086">
    <property type="entry name" value="homeodomain"/>
    <property type="match status" value="1"/>
</dbReference>
<accession>A0ABR2MSK3</accession>
<organism evidence="13 14">
    <name type="scientific">Platanthera guangdongensis</name>
    <dbReference type="NCBI Taxonomy" id="2320717"/>
    <lineage>
        <taxon>Eukaryota</taxon>
        <taxon>Viridiplantae</taxon>
        <taxon>Streptophyta</taxon>
        <taxon>Embryophyta</taxon>
        <taxon>Tracheophyta</taxon>
        <taxon>Spermatophyta</taxon>
        <taxon>Magnoliopsida</taxon>
        <taxon>Liliopsida</taxon>
        <taxon>Asparagales</taxon>
        <taxon>Orchidaceae</taxon>
        <taxon>Orchidoideae</taxon>
        <taxon>Orchideae</taxon>
        <taxon>Orchidinae</taxon>
        <taxon>Platanthera</taxon>
    </lineage>
</organism>
<dbReference type="Pfam" id="PF02183">
    <property type="entry name" value="HALZ"/>
    <property type="match status" value="1"/>
</dbReference>
<dbReference type="PANTHER" id="PTHR24326:SF547">
    <property type="entry name" value="HOMEOBOX-LEUCINE ZIPPER PROTEIN ATHB-6"/>
    <property type="match status" value="1"/>
</dbReference>
<proteinExistence type="inferred from homology"/>
<evidence type="ECO:0000256" key="7">
    <source>
        <dbReference type="ARBA" id="ARBA00025748"/>
    </source>
</evidence>
<dbReference type="GO" id="GO:0003677">
    <property type="term" value="F:DNA binding"/>
    <property type="evidence" value="ECO:0007669"/>
    <property type="project" value="UniProtKB-KW"/>
</dbReference>
<evidence type="ECO:0000259" key="12">
    <source>
        <dbReference type="PROSITE" id="PS50071"/>
    </source>
</evidence>
<gene>
    <name evidence="13" type="primary">HOX4</name>
    <name evidence="13" type="ORF">KSP40_PGU007596</name>
</gene>
<keyword evidence="3 8" id="KW-0238">DNA-binding</keyword>
<dbReference type="SUPFAM" id="SSF46689">
    <property type="entry name" value="Homeodomain-like"/>
    <property type="match status" value="1"/>
</dbReference>
<feature type="domain" description="Homeobox" evidence="12">
    <location>
        <begin position="77"/>
        <end position="137"/>
    </location>
</feature>
<keyword evidence="6 8" id="KW-0539">Nucleus</keyword>
<evidence type="ECO:0000256" key="3">
    <source>
        <dbReference type="ARBA" id="ARBA00023125"/>
    </source>
</evidence>